<name>A0A059IZP4_TRIIM</name>
<proteinExistence type="predicted"/>
<dbReference type="Proteomes" id="UP000024533">
    <property type="component" value="Unassembled WGS sequence"/>
</dbReference>
<sequence>MNRVGWYTYPYNPHSLVETTAAFYPPQEGFTYMIPVTTHPVAPCHPIFSRWDAVSGRIIEILDRVGTQWVAVECFERRQVHNDRLRGEHTETRETRETTVLITVQEFPYIDSDYRKILHEIYECSGGLFIELLEGTVWCGATQTAYGWAIDVLDLRFPDAIDYRDGKLWSRYGGNLSSNTYVATDGIDKCLGNFSCYLLLSKAGEKAASDVKECCLACHHTVSLRRGRFTRTGKELRPITEDIGKNIRIRCPTGREFAIDIFERPFDKPGYEDVEEEHIGNVLASSGLAVSKDDNCRLDWAVVHCEPGKCGKNVSMGDVHQNTTNVTIDRWARPTGNSEIYLAGRRRRQKGYLNTVKSCVCYRNAGQETRTKEWAAIGGSKGHFVYNDPGGQLVVGESNNEALGVVWGGTRSKLTIDVAAIYITPLHIIAQSIREATGYDVSLAGGSKIA</sequence>
<protein>
    <submittedName>
        <fullName evidence="1">Uncharacterized protein</fullName>
    </submittedName>
</protein>
<dbReference type="EMBL" id="AOKY01000649">
    <property type="protein sequence ID" value="KDB20928.1"/>
    <property type="molecule type" value="Genomic_DNA"/>
</dbReference>
<keyword evidence="2" id="KW-1185">Reference proteome</keyword>
<comment type="caution">
    <text evidence="1">The sequence shown here is derived from an EMBL/GenBank/DDBJ whole genome shotgun (WGS) entry which is preliminary data.</text>
</comment>
<accession>A0A059IZP4</accession>
<dbReference type="STRING" id="1215338.A0A059IZP4"/>
<evidence type="ECO:0000313" key="2">
    <source>
        <dbReference type="Proteomes" id="UP000024533"/>
    </source>
</evidence>
<evidence type="ECO:0000313" key="1">
    <source>
        <dbReference type="EMBL" id="KDB20928.1"/>
    </source>
</evidence>
<dbReference type="OrthoDB" id="3796887at2759"/>
<dbReference type="AlphaFoldDB" id="A0A059IZP4"/>
<reference evidence="1 2" key="1">
    <citation type="submission" date="2014-02" db="EMBL/GenBank/DDBJ databases">
        <title>The Genome Sequence of Trichophyton interdigitale MR816.</title>
        <authorList>
            <consortium name="The Broad Institute Genomics Platform"/>
            <person name="Cuomo C.A."/>
            <person name="White T.C."/>
            <person name="Graser Y."/>
            <person name="Martinez-Rossi N."/>
            <person name="Heitman J."/>
            <person name="Young S.K."/>
            <person name="Zeng Q."/>
            <person name="Gargeya S."/>
            <person name="Abouelleil A."/>
            <person name="Alvarado L."/>
            <person name="Chapman S.B."/>
            <person name="Gainer-Dewar J."/>
            <person name="Goldberg J."/>
            <person name="Griggs A."/>
            <person name="Gujja S."/>
            <person name="Hansen M."/>
            <person name="Howarth C."/>
            <person name="Imamovic A."/>
            <person name="Larimer J."/>
            <person name="Martinez D."/>
            <person name="Murphy C."/>
            <person name="Pearson M.D."/>
            <person name="Persinoti G."/>
            <person name="Poon T."/>
            <person name="Priest M."/>
            <person name="Roberts A.D."/>
            <person name="Saif S."/>
            <person name="Shea T.D."/>
            <person name="Sykes S.N."/>
            <person name="Wortman J."/>
            <person name="Nusbaum C."/>
            <person name="Birren B."/>
        </authorList>
    </citation>
    <scope>NUCLEOTIDE SEQUENCE [LARGE SCALE GENOMIC DNA]</scope>
    <source>
        <strain evidence="1 2">MR816</strain>
    </source>
</reference>
<gene>
    <name evidence="1" type="ORF">H109_07112</name>
</gene>
<organism evidence="1 2">
    <name type="scientific">Trichophyton interdigitale (strain MR816)</name>
    <dbReference type="NCBI Taxonomy" id="1215338"/>
    <lineage>
        <taxon>Eukaryota</taxon>
        <taxon>Fungi</taxon>
        <taxon>Dikarya</taxon>
        <taxon>Ascomycota</taxon>
        <taxon>Pezizomycotina</taxon>
        <taxon>Eurotiomycetes</taxon>
        <taxon>Eurotiomycetidae</taxon>
        <taxon>Onygenales</taxon>
        <taxon>Arthrodermataceae</taxon>
        <taxon>Trichophyton</taxon>
    </lineage>
</organism>
<dbReference type="HOGENOM" id="CLU_052716_0_0_1"/>
<dbReference type="OMA" id="EIYECSG"/>